<dbReference type="InterPro" id="IPR016032">
    <property type="entry name" value="Sig_transdc_resp-reg_C-effctor"/>
</dbReference>
<dbReference type="RefSeq" id="WP_092210929.1">
    <property type="nucleotide sequence ID" value="NZ_FMUX01000008.1"/>
</dbReference>
<keyword evidence="3" id="KW-1185">Reference proteome</keyword>
<dbReference type="GO" id="GO:0003677">
    <property type="term" value="F:DNA binding"/>
    <property type="evidence" value="ECO:0007669"/>
    <property type="project" value="UniProtKB-KW"/>
</dbReference>
<sequence>MENVRYKVLHSASTTRRKDLMLQPDEVAAILRLKKLGWGSKTIARELGISKNTVKSYLKKKAHVVF</sequence>
<organism evidence="2 3">
    <name type="scientific">Desulfoluna spongiiphila</name>
    <dbReference type="NCBI Taxonomy" id="419481"/>
    <lineage>
        <taxon>Bacteria</taxon>
        <taxon>Pseudomonadati</taxon>
        <taxon>Thermodesulfobacteriota</taxon>
        <taxon>Desulfobacteria</taxon>
        <taxon>Desulfobacterales</taxon>
        <taxon>Desulfolunaceae</taxon>
        <taxon>Desulfoluna</taxon>
    </lineage>
</organism>
<dbReference type="GO" id="GO:0006352">
    <property type="term" value="P:DNA-templated transcription initiation"/>
    <property type="evidence" value="ECO:0007669"/>
    <property type="project" value="InterPro"/>
</dbReference>
<name>A0A1G5FH40_9BACT</name>
<dbReference type="Pfam" id="PF08281">
    <property type="entry name" value="Sigma70_r4_2"/>
    <property type="match status" value="1"/>
</dbReference>
<dbReference type="AlphaFoldDB" id="A0A1G5FH40"/>
<gene>
    <name evidence="2" type="ORF">SAMN05216233_10864</name>
</gene>
<dbReference type="EMBL" id="FMUX01000008">
    <property type="protein sequence ID" value="SCY38497.1"/>
    <property type="molecule type" value="Genomic_DNA"/>
</dbReference>
<reference evidence="2 3" key="1">
    <citation type="submission" date="2016-10" db="EMBL/GenBank/DDBJ databases">
        <authorList>
            <person name="de Groot N.N."/>
        </authorList>
    </citation>
    <scope>NUCLEOTIDE SEQUENCE [LARGE SCALE GENOMIC DNA]</scope>
    <source>
        <strain evidence="2 3">AA1</strain>
    </source>
</reference>
<protein>
    <submittedName>
        <fullName evidence="2">Homeodomain-like domain-containing protein</fullName>
    </submittedName>
</protein>
<dbReference type="GO" id="GO:0016987">
    <property type="term" value="F:sigma factor activity"/>
    <property type="evidence" value="ECO:0007669"/>
    <property type="project" value="InterPro"/>
</dbReference>
<dbReference type="SUPFAM" id="SSF46894">
    <property type="entry name" value="C-terminal effector domain of the bipartite response regulators"/>
    <property type="match status" value="1"/>
</dbReference>
<evidence type="ECO:0000313" key="3">
    <source>
        <dbReference type="Proteomes" id="UP000198870"/>
    </source>
</evidence>
<dbReference type="STRING" id="419481.SAMN05216233_10864"/>
<evidence type="ECO:0000313" key="2">
    <source>
        <dbReference type="EMBL" id="SCY38497.1"/>
    </source>
</evidence>
<keyword evidence="2" id="KW-0238">DNA-binding</keyword>
<proteinExistence type="predicted"/>
<dbReference type="Proteomes" id="UP000198870">
    <property type="component" value="Unassembled WGS sequence"/>
</dbReference>
<evidence type="ECO:0000259" key="1">
    <source>
        <dbReference type="Pfam" id="PF08281"/>
    </source>
</evidence>
<accession>A0A1G5FH40</accession>
<feature type="domain" description="RNA polymerase sigma factor 70 region 4 type 2" evidence="1">
    <location>
        <begin position="26"/>
        <end position="59"/>
    </location>
</feature>
<dbReference type="InterPro" id="IPR013249">
    <property type="entry name" value="RNA_pol_sigma70_r4_t2"/>
</dbReference>
<keyword evidence="2" id="KW-0371">Homeobox</keyword>
<dbReference type="Gene3D" id="1.10.10.60">
    <property type="entry name" value="Homeodomain-like"/>
    <property type="match status" value="1"/>
</dbReference>